<evidence type="ECO:0000313" key="2">
    <source>
        <dbReference type="EMBL" id="ERJ11295.1"/>
    </source>
</evidence>
<keyword evidence="3" id="KW-1185">Reference proteome</keyword>
<reference evidence="2 3" key="2">
    <citation type="journal article" date="2013" name="PLoS ONE">
        <title>INDIGO - INtegrated Data Warehouse of MIcrobial GenOmes with Examples from the Red Sea Extremophiles.</title>
        <authorList>
            <person name="Alam I."/>
            <person name="Antunes A."/>
            <person name="Kamau A.A."/>
            <person name="Ba Alawi W."/>
            <person name="Kalkatawi M."/>
            <person name="Stingl U."/>
            <person name="Bajic V.B."/>
        </authorList>
    </citation>
    <scope>NUCLEOTIDE SEQUENCE [LARGE SCALE GENOMIC DNA]</scope>
    <source>
        <strain evidence="2 3">SSD-17B</strain>
    </source>
</reference>
<evidence type="ECO:0000256" key="1">
    <source>
        <dbReference type="SAM" id="SignalP"/>
    </source>
</evidence>
<keyword evidence="2" id="KW-0449">Lipoprotein</keyword>
<dbReference type="PROSITE" id="PS51257">
    <property type="entry name" value="PROKAR_LIPOPROTEIN"/>
    <property type="match status" value="1"/>
</dbReference>
<organism evidence="2 3">
    <name type="scientific">Haloplasma contractile SSD-17B</name>
    <dbReference type="NCBI Taxonomy" id="1033810"/>
    <lineage>
        <taxon>Bacteria</taxon>
        <taxon>Bacillati</taxon>
        <taxon>Mycoplasmatota</taxon>
        <taxon>Mollicutes</taxon>
        <taxon>Haloplasmatales</taxon>
        <taxon>Haloplasmataceae</taxon>
        <taxon>Haloplasma</taxon>
    </lineage>
</organism>
<gene>
    <name evidence="2" type="ORF">HLPCO_002597</name>
</gene>
<accession>F7Q164</accession>
<dbReference type="Proteomes" id="UP000005707">
    <property type="component" value="Unassembled WGS sequence"/>
</dbReference>
<dbReference type="InParanoid" id="F7Q164"/>
<protein>
    <submittedName>
        <fullName evidence="2">Membrane lipoprotein</fullName>
    </submittedName>
</protein>
<feature type="signal peptide" evidence="1">
    <location>
        <begin position="1"/>
        <end position="22"/>
    </location>
</feature>
<dbReference type="EMBL" id="AFNU02000012">
    <property type="protein sequence ID" value="ERJ11295.1"/>
    <property type="molecule type" value="Genomic_DNA"/>
</dbReference>
<dbReference type="STRING" id="1033810.HLPCO_002597"/>
<dbReference type="RefSeq" id="WP_008827195.1">
    <property type="nucleotide sequence ID" value="NZ_AFNU02000012.1"/>
</dbReference>
<name>F7Q164_9MOLU</name>
<reference evidence="2 3" key="1">
    <citation type="journal article" date="2011" name="J. Bacteriol.">
        <title>Genome sequence of Haloplasma contractile, an unusual contractile bacterium from a deep-sea anoxic brine lake.</title>
        <authorList>
            <person name="Antunes A."/>
            <person name="Alam I."/>
            <person name="El Dorry H."/>
            <person name="Siam R."/>
            <person name="Robertson A."/>
            <person name="Bajic V.B."/>
            <person name="Stingl U."/>
        </authorList>
    </citation>
    <scope>NUCLEOTIDE SEQUENCE [LARGE SCALE GENOMIC DNA]</scope>
    <source>
        <strain evidence="2 3">SSD-17B</strain>
    </source>
</reference>
<sequence>MKRLSIILCVSFLMFISGCSVFSEKEDTMPNANDYLIDKADVEFLEDDKLGKLMYTFKDYAIYYNDMDGGNTLTFVDMDGNVQREVFHHTIHTIKSTKSGGFYFAYRDRFDGEDTFKLFNNKGEEIYDGGPFHLISDITETASGIIVINYIVDVIYEDGIVTMPTNFLCIDQEGNEICQIEFWDRLELGFGFELAFNKDDEVIYAFNDPTERVKLLEHHLYKEDSDGNIKFKMGPHPIINHLIVESESAYLYHYHDQDDHSYLVKIDDNGDEIYKKGPYHGITQVIETNVGYIYTIGKTYTDQHQQSINYINQDGNEQFEQQIDPHDDIYKIKELSDGSIAYNYLEGETKCLRRLTQEGNILWTKCDDQYAIDIVALNTGQVLTVESDHYANNNGRFMKIYNEDGQKVFEEGPYETIRKINYFNDKEQIFYISYENEKGYLNIVNLDLDGKVILEEELESQMKGEYYHEYYFKDDGTVKVLKVNSE</sequence>
<feature type="chain" id="PRO_5003366994" evidence="1">
    <location>
        <begin position="23"/>
        <end position="486"/>
    </location>
</feature>
<evidence type="ECO:0000313" key="3">
    <source>
        <dbReference type="Proteomes" id="UP000005707"/>
    </source>
</evidence>
<keyword evidence="1" id="KW-0732">Signal</keyword>
<dbReference type="AlphaFoldDB" id="F7Q164"/>
<comment type="caution">
    <text evidence="2">The sequence shown here is derived from an EMBL/GenBank/DDBJ whole genome shotgun (WGS) entry which is preliminary data.</text>
</comment>
<proteinExistence type="predicted"/>